<keyword evidence="6" id="KW-0732">Signal</keyword>
<comment type="caution">
    <text evidence="20">The sequence shown here is derived from an EMBL/GenBank/DDBJ whole genome shotgun (WGS) entry which is preliminary data.</text>
</comment>
<dbReference type="Pfam" id="PF01421">
    <property type="entry name" value="Reprolysin"/>
    <property type="match status" value="1"/>
</dbReference>
<feature type="disulfide bond" evidence="15">
    <location>
        <begin position="406"/>
        <end position="495"/>
    </location>
</feature>
<evidence type="ECO:0000256" key="17">
    <source>
        <dbReference type="SAM" id="MobiDB-lite"/>
    </source>
</evidence>
<feature type="domain" description="PLAC" evidence="19">
    <location>
        <begin position="972"/>
        <end position="1015"/>
    </location>
</feature>
<dbReference type="Gene3D" id="2.20.100.10">
    <property type="entry name" value="Thrombospondin type-1 (TSP1) repeat"/>
    <property type="match status" value="3"/>
</dbReference>
<dbReference type="Pfam" id="PF05986">
    <property type="entry name" value="ADAMTS_spacer1"/>
    <property type="match status" value="1"/>
</dbReference>
<evidence type="ECO:0000256" key="11">
    <source>
        <dbReference type="ARBA" id="ARBA00023157"/>
    </source>
</evidence>
<evidence type="ECO:0000256" key="10">
    <source>
        <dbReference type="ARBA" id="ARBA00023049"/>
    </source>
</evidence>
<feature type="binding site" evidence="14">
    <location>
        <position position="264"/>
    </location>
    <ligand>
        <name>Ca(2+)</name>
        <dbReference type="ChEBI" id="CHEBI:29108"/>
        <label>1</label>
    </ligand>
</feature>
<keyword evidence="7" id="KW-0677">Repeat</keyword>
<feature type="binding site" evidence="14">
    <location>
        <position position="157"/>
    </location>
    <ligand>
        <name>Ca(2+)</name>
        <dbReference type="ChEBI" id="CHEBI:29108"/>
        <label>1</label>
    </ligand>
</feature>
<evidence type="ECO:0000256" key="16">
    <source>
        <dbReference type="PROSITE-ProRule" id="PRU00276"/>
    </source>
</evidence>
<keyword evidence="9 14" id="KW-0862">Zinc</keyword>
<feature type="binding site" evidence="14 16">
    <location>
        <position position="208"/>
    </location>
    <ligand>
        <name>Zn(2+)</name>
        <dbReference type="ChEBI" id="CHEBI:29105"/>
        <note>catalytic</note>
    </ligand>
</feature>
<dbReference type="Pfam" id="PF19030">
    <property type="entry name" value="TSP1_ADAMTS"/>
    <property type="match status" value="3"/>
</dbReference>
<feature type="disulfide bond" evidence="15">
    <location>
        <begin position="221"/>
        <end position="247"/>
    </location>
</feature>
<proteinExistence type="predicted"/>
<keyword evidence="14" id="KW-0106">Calcium</keyword>
<feature type="binding site" evidence="14 16">
    <location>
        <position position="204"/>
    </location>
    <ligand>
        <name>Zn(2+)</name>
        <dbReference type="ChEBI" id="CHEBI:29105"/>
        <note>catalytic</note>
    </ligand>
</feature>
<accession>A0AA40LW82</accession>
<dbReference type="Proteomes" id="UP001177744">
    <property type="component" value="Unassembled WGS sequence"/>
</dbReference>
<evidence type="ECO:0000256" key="14">
    <source>
        <dbReference type="PIRSR" id="PIRSR613273-2"/>
    </source>
</evidence>
<dbReference type="InterPro" id="IPR010909">
    <property type="entry name" value="PLAC"/>
</dbReference>
<evidence type="ECO:0000256" key="5">
    <source>
        <dbReference type="ARBA" id="ARBA00022723"/>
    </source>
</evidence>
<gene>
    <name evidence="20" type="ORF">QTO34_008319</name>
</gene>
<evidence type="ECO:0000256" key="9">
    <source>
        <dbReference type="ARBA" id="ARBA00022833"/>
    </source>
</evidence>
<evidence type="ECO:0000256" key="4">
    <source>
        <dbReference type="ARBA" id="ARBA00022670"/>
    </source>
</evidence>
<feature type="disulfide bond" evidence="15">
    <location>
        <begin position="288"/>
        <end position="313"/>
    </location>
</feature>
<feature type="compositionally biased region" description="Basic and acidic residues" evidence="17">
    <location>
        <begin position="1143"/>
        <end position="1154"/>
    </location>
</feature>
<evidence type="ECO:0000313" key="21">
    <source>
        <dbReference type="Proteomes" id="UP001177744"/>
    </source>
</evidence>
<evidence type="ECO:0000256" key="3">
    <source>
        <dbReference type="ARBA" id="ARBA00022530"/>
    </source>
</evidence>
<dbReference type="InterPro" id="IPR000884">
    <property type="entry name" value="TSP1_rpt"/>
</dbReference>
<evidence type="ECO:0000256" key="12">
    <source>
        <dbReference type="ARBA" id="ARBA00023180"/>
    </source>
</evidence>
<dbReference type="EMBL" id="JAULJE010000002">
    <property type="protein sequence ID" value="KAK1345854.1"/>
    <property type="molecule type" value="Genomic_DNA"/>
</dbReference>
<feature type="binding site" evidence="14">
    <location>
        <position position="261"/>
    </location>
    <ligand>
        <name>Ca(2+)</name>
        <dbReference type="ChEBI" id="CHEBI:29108"/>
        <label>1</label>
    </ligand>
</feature>
<protein>
    <recommendedName>
        <fullName evidence="22">ADAM metallopeptidase with thrombospondin type 1 motif 3</fullName>
    </recommendedName>
</protein>
<dbReference type="PANTHER" id="PTHR13723:SF158">
    <property type="entry name" value="A DISINTEGRIN AND METALLOPROTEINASE WITH THROMBOSPONDIN MOTIFS 3"/>
    <property type="match status" value="1"/>
</dbReference>
<feature type="binding site" evidence="14">
    <location>
        <position position="264"/>
    </location>
    <ligand>
        <name>Ca(2+)</name>
        <dbReference type="ChEBI" id="CHEBI:29108"/>
        <label>2</label>
    </ligand>
</feature>
<dbReference type="InterPro" id="IPR010294">
    <property type="entry name" value="ADAMTS_spacer1"/>
</dbReference>
<evidence type="ECO:0000256" key="1">
    <source>
        <dbReference type="ARBA" id="ARBA00004498"/>
    </source>
</evidence>
<dbReference type="InterPro" id="IPR045371">
    <property type="entry name" value="ADAMTS_CR_3"/>
</dbReference>
<feature type="binding site" evidence="14">
    <location>
        <position position="65"/>
    </location>
    <ligand>
        <name>Ca(2+)</name>
        <dbReference type="ChEBI" id="CHEBI:29108"/>
        <label>1</label>
    </ligand>
</feature>
<evidence type="ECO:0000259" key="18">
    <source>
        <dbReference type="PROSITE" id="PS50215"/>
    </source>
</evidence>
<dbReference type="SMART" id="SM00209">
    <property type="entry name" value="TSP1"/>
    <property type="match status" value="3"/>
</dbReference>
<dbReference type="Pfam" id="PF17771">
    <property type="entry name" value="ADAMTS_CR_2"/>
    <property type="match status" value="1"/>
</dbReference>
<keyword evidence="10" id="KW-0482">Metalloprotease</keyword>
<dbReference type="FunFam" id="2.20.100.10:FF:000030">
    <property type="entry name" value="A disintegrin and metalloproteinase with thrombospondin motifs 3"/>
    <property type="match status" value="1"/>
</dbReference>
<dbReference type="CDD" id="cd04273">
    <property type="entry name" value="ZnMc_ADAMTS_like"/>
    <property type="match status" value="1"/>
</dbReference>
<dbReference type="Gene3D" id="2.60.120.830">
    <property type="match status" value="1"/>
</dbReference>
<feature type="domain" description="Peptidase M12B" evidence="18">
    <location>
        <begin position="62"/>
        <end position="266"/>
    </location>
</feature>
<dbReference type="Gene3D" id="3.40.1620.60">
    <property type="match status" value="1"/>
</dbReference>
<reference evidence="20" key="1">
    <citation type="submission" date="2023-06" db="EMBL/GenBank/DDBJ databases">
        <title>Reference genome for the Northern bat (Eptesicus nilssonii), a most northern bat species.</title>
        <authorList>
            <person name="Laine V.N."/>
            <person name="Pulliainen A.T."/>
            <person name="Lilley T.M."/>
        </authorList>
    </citation>
    <scope>NUCLEOTIDE SEQUENCE</scope>
    <source>
        <strain evidence="20">BLF_Eptnil</strain>
        <tissue evidence="20">Kidney</tissue>
    </source>
</reference>
<feature type="active site" evidence="13 16">
    <location>
        <position position="205"/>
    </location>
</feature>
<organism evidence="20 21">
    <name type="scientific">Cnephaeus nilssonii</name>
    <name type="common">Northern bat</name>
    <name type="synonym">Eptesicus nilssonii</name>
    <dbReference type="NCBI Taxonomy" id="3371016"/>
    <lineage>
        <taxon>Eukaryota</taxon>
        <taxon>Metazoa</taxon>
        <taxon>Chordata</taxon>
        <taxon>Craniata</taxon>
        <taxon>Vertebrata</taxon>
        <taxon>Euteleostomi</taxon>
        <taxon>Mammalia</taxon>
        <taxon>Eutheria</taxon>
        <taxon>Laurasiatheria</taxon>
        <taxon>Chiroptera</taxon>
        <taxon>Yangochiroptera</taxon>
        <taxon>Vespertilionidae</taxon>
        <taxon>Cnephaeus</taxon>
    </lineage>
</organism>
<dbReference type="AlphaFoldDB" id="A0AA40LW82"/>
<feature type="region of interest" description="Disordered" evidence="17">
    <location>
        <begin position="1064"/>
        <end position="1160"/>
    </location>
</feature>
<evidence type="ECO:0000256" key="13">
    <source>
        <dbReference type="PIRSR" id="PIRSR613273-1"/>
    </source>
</evidence>
<evidence type="ECO:0000256" key="15">
    <source>
        <dbReference type="PIRSR" id="PIRSR613273-3"/>
    </source>
</evidence>
<dbReference type="Pfam" id="PF19236">
    <property type="entry name" value="ADAMTS_CR_3"/>
    <property type="match status" value="1"/>
</dbReference>
<dbReference type="InterPro" id="IPR041645">
    <property type="entry name" value="ADAMTS_CR_2"/>
</dbReference>
<evidence type="ECO:0000256" key="2">
    <source>
        <dbReference type="ARBA" id="ARBA00022525"/>
    </source>
</evidence>
<dbReference type="GO" id="GO:0006508">
    <property type="term" value="P:proteolysis"/>
    <property type="evidence" value="ECO:0007669"/>
    <property type="project" value="UniProtKB-KW"/>
</dbReference>
<dbReference type="GO" id="GO:0030198">
    <property type="term" value="P:extracellular matrix organization"/>
    <property type="evidence" value="ECO:0007669"/>
    <property type="project" value="InterPro"/>
</dbReference>
<feature type="disulfide bond" evidence="15">
    <location>
        <begin position="139"/>
        <end position="188"/>
    </location>
</feature>
<evidence type="ECO:0000259" key="19">
    <source>
        <dbReference type="PROSITE" id="PS50900"/>
    </source>
</evidence>
<dbReference type="PROSITE" id="PS50215">
    <property type="entry name" value="ADAM_MEPRO"/>
    <property type="match status" value="1"/>
</dbReference>
<dbReference type="InterPro" id="IPR013273">
    <property type="entry name" value="ADAMTS/ADAMTS-like"/>
</dbReference>
<dbReference type="InterPro" id="IPR024079">
    <property type="entry name" value="MetalloPept_cat_dom_sf"/>
</dbReference>
<dbReference type="Gene3D" id="3.40.390.10">
    <property type="entry name" value="Collagenase (Catalytic Domain)"/>
    <property type="match status" value="1"/>
</dbReference>
<comment type="cofactor">
    <cofactor evidence="14">
        <name>Zn(2+)</name>
        <dbReference type="ChEBI" id="CHEBI:29105"/>
    </cofactor>
    <text evidence="14">Binds 1 zinc ion per subunit.</text>
</comment>
<feature type="binding site" evidence="14 16">
    <location>
        <position position="214"/>
    </location>
    <ligand>
        <name>Zn(2+)</name>
        <dbReference type="ChEBI" id="CHEBI:29105"/>
        <note>catalytic</note>
    </ligand>
</feature>
<dbReference type="GO" id="GO:0031012">
    <property type="term" value="C:extracellular matrix"/>
    <property type="evidence" value="ECO:0007669"/>
    <property type="project" value="TreeGrafter"/>
</dbReference>
<feature type="disulfide bond" evidence="15">
    <location>
        <begin position="468"/>
        <end position="480"/>
    </location>
</feature>
<keyword evidence="4" id="KW-0645">Protease</keyword>
<evidence type="ECO:0000256" key="8">
    <source>
        <dbReference type="ARBA" id="ARBA00022801"/>
    </source>
</evidence>
<sequence length="1160" mass="130993">MSVWEWQQWERGCQQTGDWGPRWELPESALEGFEDLGTVYHHVDRQLNQTIRRRRHAGDNDYNIEVLLGVDDSVVRFHGKEHVQNYLLTLMNIVNEIYHDESLGVHINVVLVRMIMLGYAKSISLIERGNPSRSLENVCRWACQQQKSDPNHSEHHDHAIFLTRQDFGPAGMQGYAPVTGMCHPVRSCTLNHEDGFSSAFVVAHETGHVLGMEHDGQGNRCGDETAMGSVMAPLVQAAFHRYHWSRCSGQELKRYIHSYDCLLDDPFEHDWPKLPELPGINYSMDEQCRFDFGVGYKMCTAFRTFDPCKQLWCSHPDNPTFARLKRDPHLMGLNVLLEKSSWCYKGIACGRMLINKNKMAIGGHGPNLAPVPGHVELVFVSEHASATIQCEYDPCNSVIFVKARKCFSIMLLLFRRGWCFWKGIAIRKYEFIHLVLAAQKLWLSALPGALCLQASTAGPEPKGLFKCCLFFRPINGGQDCPGVNFEYQLCNTDECPKHFEDFRAQQCQQRNSHFESRTPNTTGCPMNILTVSRSLPFPRCVDAKKRCHLYCQSKETGDVAYMKQLVHDGTRCSYKDPYSICVRGECVKVGCDKEIGSNKVEDKCGVCGGDNSHCRTVKGTFTRTPRKLGKMRPLMNLVSFSGRQEAPSLYPKELVMFLLLKQGKLKMYWVVAFVFSFASYKIYYTCKGYLKMFDIPPGARHVLIQEDEASPHILAIKNQATGHYILNGKGEEAKSRTFIDLGVEWDYNIEDDIETLHTDGPLHDPVIVLIIPQENDTRSSLTYKYIIHEDSAPTINNNNVIQEELDTFEWALKSWSQCSKPCGGGFQYTKYGCRRKSDNKMVHRSFCEVNKKPKPIRRMCNIQECTHPLWIAEEWEHCTKTCGSSGYQLRTVRCLQPLHDGTNRSVHSKYCVGDRPESRRPCNRVPCPAQWKTGPWSECSVTCGEGTEVRQVLCRAGDHCDGDKPEAARACQLPPCNDEPCLGDKSIFCQMEVLARYCSIPGYNKLCCESCSKRSSTLPPPFLPEAAETRDEVIFHPSDLPGSLVMPTSLVPYYSETPAERKKSLSRISSAGGPNAYAAFRPNSKPDGANLPQRRAQRAGNKTVRQVSPATRSGHLTSSSQTAAAPFLAVHDSTGASSQARTSKKEEKIHDNRHPLSVHY</sequence>
<keyword evidence="3" id="KW-0272">Extracellular matrix</keyword>
<dbReference type="PROSITE" id="PS50092">
    <property type="entry name" value="TSP1"/>
    <property type="match status" value="3"/>
</dbReference>
<dbReference type="SUPFAM" id="SSF55486">
    <property type="entry name" value="Metalloproteases ('zincins'), catalytic domain"/>
    <property type="match status" value="1"/>
</dbReference>
<evidence type="ECO:0008006" key="22">
    <source>
        <dbReference type="Google" id="ProtNLM"/>
    </source>
</evidence>
<dbReference type="GO" id="GO:0046872">
    <property type="term" value="F:metal ion binding"/>
    <property type="evidence" value="ECO:0007669"/>
    <property type="project" value="UniProtKB-KW"/>
</dbReference>
<feature type="disulfide bond" evidence="15">
    <location>
        <begin position="182"/>
        <end position="261"/>
    </location>
</feature>
<evidence type="ECO:0000313" key="20">
    <source>
        <dbReference type="EMBL" id="KAK1345854.1"/>
    </source>
</evidence>
<dbReference type="InterPro" id="IPR001590">
    <property type="entry name" value="Peptidase_M12B"/>
</dbReference>
<keyword evidence="5 14" id="KW-0479">Metal-binding</keyword>
<dbReference type="PROSITE" id="PS50900">
    <property type="entry name" value="PLAC"/>
    <property type="match status" value="1"/>
</dbReference>
<dbReference type="PANTHER" id="PTHR13723">
    <property type="entry name" value="ADAMTS A DISINTEGRIN AND METALLOPROTEASE WITH THROMBOSPONDIN MOTIFS PROTEASE"/>
    <property type="match status" value="1"/>
</dbReference>
<dbReference type="SUPFAM" id="SSF82895">
    <property type="entry name" value="TSP-1 type 1 repeat"/>
    <property type="match status" value="3"/>
</dbReference>
<evidence type="ECO:0000256" key="7">
    <source>
        <dbReference type="ARBA" id="ARBA00022737"/>
    </source>
</evidence>
<feature type="compositionally biased region" description="Polar residues" evidence="17">
    <location>
        <begin position="1103"/>
        <end position="1123"/>
    </location>
</feature>
<dbReference type="PRINTS" id="PR01857">
    <property type="entry name" value="ADAMTSFAMILY"/>
</dbReference>
<dbReference type="InterPro" id="IPR036383">
    <property type="entry name" value="TSP1_rpt_sf"/>
</dbReference>
<evidence type="ECO:0000256" key="6">
    <source>
        <dbReference type="ARBA" id="ARBA00022729"/>
    </source>
</evidence>
<dbReference type="FunFam" id="3.40.390.10:FF:000008">
    <property type="entry name" value="A disintegrin and metalloproteinase with thrombospondin motifs 3"/>
    <property type="match status" value="1"/>
</dbReference>
<dbReference type="FunFam" id="2.20.100.10:FF:000022">
    <property type="entry name" value="A disintegrin and metalloproteinase with thrombospondin motifs 3"/>
    <property type="match status" value="1"/>
</dbReference>
<comment type="caution">
    <text evidence="16">Lacks conserved residue(s) required for the propagation of feature annotation.</text>
</comment>
<dbReference type="GO" id="GO:0004222">
    <property type="term" value="F:metalloendopeptidase activity"/>
    <property type="evidence" value="ECO:0007669"/>
    <property type="project" value="InterPro"/>
</dbReference>
<keyword evidence="21" id="KW-1185">Reference proteome</keyword>
<comment type="subcellular location">
    <subcellularLocation>
        <location evidence="1">Secreted</location>
        <location evidence="1">Extracellular space</location>
        <location evidence="1">Extracellular matrix</location>
    </subcellularLocation>
</comment>
<dbReference type="FunFam" id="2.20.100.10:FF:000011">
    <property type="entry name" value="A disintegrin and metalloproteinase with thrombospondin motifs 3"/>
    <property type="match status" value="1"/>
</dbReference>
<feature type="disulfide bond" evidence="15">
    <location>
        <begin position="395"/>
        <end position="490"/>
    </location>
</feature>
<keyword evidence="8" id="KW-0378">Hydrolase</keyword>
<name>A0AA40LW82_CNENI</name>
<keyword evidence="2" id="KW-0964">Secreted</keyword>
<feature type="binding site" evidence="14">
    <location>
        <position position="65"/>
    </location>
    <ligand>
        <name>Ca(2+)</name>
        <dbReference type="ChEBI" id="CHEBI:29108"/>
        <label>2</label>
    </ligand>
</feature>
<keyword evidence="11 15" id="KW-1015">Disulfide bond</keyword>
<keyword evidence="12" id="KW-0325">Glycoprotein</keyword>
<dbReference type="InterPro" id="IPR050439">
    <property type="entry name" value="ADAMTS_ADAMTS-like"/>
</dbReference>